<dbReference type="CDD" id="cd20381">
    <property type="entry name" value="Tudor_LBR"/>
    <property type="match status" value="1"/>
</dbReference>
<keyword evidence="10" id="KW-0756">Sterol biosynthesis</keyword>
<dbReference type="GO" id="GO:0005789">
    <property type="term" value="C:endoplasmic reticulum membrane"/>
    <property type="evidence" value="ECO:0007669"/>
    <property type="project" value="UniProtKB-SubCell"/>
</dbReference>
<evidence type="ECO:0000256" key="1">
    <source>
        <dbReference type="ARBA" id="ARBA00004473"/>
    </source>
</evidence>
<feature type="transmembrane region" description="Helical" evidence="10">
    <location>
        <begin position="304"/>
        <end position="323"/>
    </location>
</feature>
<dbReference type="InterPro" id="IPR019023">
    <property type="entry name" value="Lamin-B_rcpt_of_tudor"/>
</dbReference>
<keyword evidence="14" id="KW-1185">Reference proteome</keyword>
<sequence length="459" mass="52606">MPGQKFENGQDVMGRWPGSSLYYEVKVVSFDVPSQLYTVRYKNDGTVFKLKEADMKHLNVFRNKKRSSVSPSRRRSRSRSRSPARRSKSPSRTPKSDNQLPNLQSELRKEVLKVQLTPLRLNDYNIGKHNGDPTRNEPNVLHHRVTRAKVNEVNEKILRYSPIRKKEDIVMKKTVDIVEQKPTEKPVEKPVERPVEKPDLKTLVMPHVKPVVICSKQLEFGGSIGAAFMILSMPTTLFYLLNMCLQHDAENFLSEFQFTTLWDPTTMGFFVLWLSVQALLYILPLGKIAVGLPLANEKKLQYRLNGFWALLLSSVIVGVMIYYKINFVYVYDHYLQFAASGTIISVLLSIYLYARSHRAPKEDLSPAGNAGNFIYHFFMGRELNPHIGSFDLKYFFALRPGLIAWVLINGIMLLAEMRVQENDVPSVPMILVNSFQLLYVAHALWNEVIVAVAILENFL</sequence>
<keyword evidence="8 13" id="KW-0675">Receptor</keyword>
<keyword evidence="10" id="KW-0560">Oxidoreductase</keyword>
<comment type="similarity">
    <text evidence="2 10">Belongs to the ERG4/ERG24 family.</text>
</comment>
<keyword evidence="4 10" id="KW-0812">Transmembrane</keyword>
<keyword evidence="10" id="KW-0444">Lipid biosynthesis</keyword>
<gene>
    <name evidence="13" type="ORF">PECUL_23A000319</name>
</gene>
<keyword evidence="6" id="KW-0238">DNA-binding</keyword>
<evidence type="ECO:0000256" key="2">
    <source>
        <dbReference type="ARBA" id="ARBA00005402"/>
    </source>
</evidence>
<evidence type="ECO:0000259" key="12">
    <source>
        <dbReference type="Pfam" id="PF09465"/>
    </source>
</evidence>
<evidence type="ECO:0000256" key="3">
    <source>
        <dbReference type="ARBA" id="ARBA00022553"/>
    </source>
</evidence>
<dbReference type="PANTHER" id="PTHR21257">
    <property type="entry name" value="DELTA(14)-STEROL REDUCTASE"/>
    <property type="match status" value="1"/>
</dbReference>
<dbReference type="AlphaFoldDB" id="A0AAD1RIU5"/>
<feature type="transmembrane region" description="Helical" evidence="10">
    <location>
        <begin position="220"/>
        <end position="241"/>
    </location>
</feature>
<feature type="region of interest" description="Disordered" evidence="11">
    <location>
        <begin position="61"/>
        <end position="104"/>
    </location>
</feature>
<evidence type="ECO:0000256" key="7">
    <source>
        <dbReference type="ARBA" id="ARBA00023136"/>
    </source>
</evidence>
<feature type="transmembrane region" description="Helical" evidence="10">
    <location>
        <begin position="435"/>
        <end position="455"/>
    </location>
</feature>
<evidence type="ECO:0000256" key="5">
    <source>
        <dbReference type="ARBA" id="ARBA00022989"/>
    </source>
</evidence>
<dbReference type="Gene3D" id="2.30.30.140">
    <property type="match status" value="1"/>
</dbReference>
<evidence type="ECO:0000256" key="6">
    <source>
        <dbReference type="ARBA" id="ARBA00023125"/>
    </source>
</evidence>
<keyword evidence="7 10" id="KW-0472">Membrane</keyword>
<keyword evidence="9" id="KW-0539">Nucleus</keyword>
<dbReference type="SUPFAM" id="SSF63748">
    <property type="entry name" value="Tudor/PWWP/MBT"/>
    <property type="match status" value="1"/>
</dbReference>
<evidence type="ECO:0000256" key="8">
    <source>
        <dbReference type="ARBA" id="ARBA00023170"/>
    </source>
</evidence>
<evidence type="ECO:0000313" key="14">
    <source>
        <dbReference type="Proteomes" id="UP001295444"/>
    </source>
</evidence>
<feature type="compositionally biased region" description="Basic residues" evidence="11">
    <location>
        <begin position="62"/>
        <end position="89"/>
    </location>
</feature>
<evidence type="ECO:0000256" key="11">
    <source>
        <dbReference type="SAM" id="MobiDB-lite"/>
    </source>
</evidence>
<reference evidence="13" key="1">
    <citation type="submission" date="2022-03" db="EMBL/GenBank/DDBJ databases">
        <authorList>
            <person name="Alioto T."/>
            <person name="Alioto T."/>
            <person name="Gomez Garrido J."/>
        </authorList>
    </citation>
    <scope>NUCLEOTIDE SEQUENCE</scope>
</reference>
<evidence type="ECO:0000256" key="10">
    <source>
        <dbReference type="RuleBase" id="RU369120"/>
    </source>
</evidence>
<keyword evidence="5 10" id="KW-1133">Transmembrane helix</keyword>
<evidence type="ECO:0000256" key="4">
    <source>
        <dbReference type="ARBA" id="ARBA00022692"/>
    </source>
</evidence>
<proteinExistence type="inferred from homology"/>
<dbReference type="Pfam" id="PF01222">
    <property type="entry name" value="ERG4_ERG24"/>
    <property type="match status" value="1"/>
</dbReference>
<dbReference type="Proteomes" id="UP001295444">
    <property type="component" value="Chromosome 02"/>
</dbReference>
<feature type="transmembrane region" description="Helical" evidence="10">
    <location>
        <begin position="261"/>
        <end position="283"/>
    </location>
</feature>
<dbReference type="GO" id="GO:0005637">
    <property type="term" value="C:nuclear inner membrane"/>
    <property type="evidence" value="ECO:0007669"/>
    <property type="project" value="UniProtKB-SubCell"/>
</dbReference>
<feature type="domain" description="Lamin-B receptor of TUDOR" evidence="12">
    <location>
        <begin position="1"/>
        <end position="56"/>
    </location>
</feature>
<dbReference type="GO" id="GO:0006695">
    <property type="term" value="P:cholesterol biosynthetic process"/>
    <property type="evidence" value="ECO:0007669"/>
    <property type="project" value="UniProtKB-UniRule"/>
</dbReference>
<comment type="caution">
    <text evidence="10">Lacks conserved residue(s) required for the propagation of feature annotation.</text>
</comment>
<organism evidence="13 14">
    <name type="scientific">Pelobates cultripes</name>
    <name type="common">Western spadefoot toad</name>
    <dbReference type="NCBI Taxonomy" id="61616"/>
    <lineage>
        <taxon>Eukaryota</taxon>
        <taxon>Metazoa</taxon>
        <taxon>Chordata</taxon>
        <taxon>Craniata</taxon>
        <taxon>Vertebrata</taxon>
        <taxon>Euteleostomi</taxon>
        <taxon>Amphibia</taxon>
        <taxon>Batrachia</taxon>
        <taxon>Anura</taxon>
        <taxon>Pelobatoidea</taxon>
        <taxon>Pelobatidae</taxon>
        <taxon>Pelobates</taxon>
    </lineage>
</organism>
<evidence type="ECO:0000313" key="13">
    <source>
        <dbReference type="EMBL" id="CAH2255713.1"/>
    </source>
</evidence>
<dbReference type="Pfam" id="PF09465">
    <property type="entry name" value="LBR_tudor"/>
    <property type="match status" value="1"/>
</dbReference>
<dbReference type="EMBL" id="OW240913">
    <property type="protein sequence ID" value="CAH2255713.1"/>
    <property type="molecule type" value="Genomic_DNA"/>
</dbReference>
<accession>A0AAD1RIU5</accession>
<keyword evidence="10" id="KW-1207">Sterol metabolism</keyword>
<dbReference type="GO" id="GO:0003677">
    <property type="term" value="F:DNA binding"/>
    <property type="evidence" value="ECO:0007669"/>
    <property type="project" value="UniProtKB-KW"/>
</dbReference>
<keyword evidence="10" id="KW-0753">Steroid metabolism</keyword>
<name>A0AAD1RIU5_PELCU</name>
<keyword evidence="10" id="KW-0152">Cholesterol biosynthesis</keyword>
<keyword evidence="10" id="KW-0443">Lipid metabolism</keyword>
<comment type="subcellular location">
    <subcellularLocation>
        <location evidence="10">Endoplasmic reticulum membrane</location>
        <topology evidence="10">Multi-pass membrane protein</topology>
    </subcellularLocation>
    <subcellularLocation>
        <location evidence="1">Nucleus inner membrane</location>
        <topology evidence="1">Multi-pass membrane protein</topology>
    </subcellularLocation>
</comment>
<protein>
    <submittedName>
        <fullName evidence="13">Lamin-B receptor isoform X1</fullName>
    </submittedName>
</protein>
<evidence type="ECO:0000256" key="9">
    <source>
        <dbReference type="ARBA" id="ARBA00023242"/>
    </source>
</evidence>
<keyword evidence="10" id="KW-0256">Endoplasmic reticulum</keyword>
<dbReference type="FunFam" id="2.30.30.140:FF:000058">
    <property type="entry name" value="Lamin B receptor"/>
    <property type="match status" value="1"/>
</dbReference>
<keyword evidence="10" id="KW-0153">Cholesterol metabolism</keyword>
<keyword evidence="10" id="KW-0752">Steroid biosynthesis</keyword>
<keyword evidence="3" id="KW-0597">Phosphoprotein</keyword>
<feature type="transmembrane region" description="Helical" evidence="10">
    <location>
        <begin position="335"/>
        <end position="354"/>
    </location>
</feature>
<dbReference type="InterPro" id="IPR001171">
    <property type="entry name" value="ERG24_DHCR-like"/>
</dbReference>
<feature type="transmembrane region" description="Helical" evidence="10">
    <location>
        <begin position="396"/>
        <end position="415"/>
    </location>
</feature>
<comment type="pathway">
    <text evidence="10">Steroid biosynthesis; cholesterol biosynthesis.</text>
</comment>
<dbReference type="GO" id="GO:0050613">
    <property type="term" value="F:Delta14-sterol reductase activity"/>
    <property type="evidence" value="ECO:0007669"/>
    <property type="project" value="TreeGrafter"/>
</dbReference>
<dbReference type="PANTHER" id="PTHR21257:SF55">
    <property type="entry name" value="DELTA(14)-STEROL REDUCTASE LBR"/>
    <property type="match status" value="1"/>
</dbReference>